<gene>
    <name evidence="2" type="ORF">ACHKAR_20705</name>
</gene>
<accession>A0ABW7NEB1</accession>
<sequence>MNVLKILKKKGIGVCVIMAIILSSCASGPGSPEIVVQDLQMKIPAGEQVFKEELLAGEIAETKIEHLAYAGPTEQTISLSGEYVSMFLFVSGNGTLQADSMVYNLVPESIAIPMNDTDQVRFKVPEGEELHFLQFTKRLSAQDMEDLKNFPEENKYDLFFTRFEDCEPYTEKIKSPNTVSRTVLPADIVPRVSLGTVEAMGPDEVGAHEHPMLDQLFLGLSNNDVVVHADAASTAFKEFSLLHIPIGSSHWVTVGENKKMYYLWMDFFLTKEGQEWLKTHKPMSTDNGE</sequence>
<name>A0ABW7NEB1_9BACT</name>
<evidence type="ECO:0000313" key="3">
    <source>
        <dbReference type="Proteomes" id="UP001610063"/>
    </source>
</evidence>
<evidence type="ECO:0008006" key="4">
    <source>
        <dbReference type="Google" id="ProtNLM"/>
    </source>
</evidence>
<organism evidence="2 3">
    <name type="scientific">Marinoscillum luteum</name>
    <dbReference type="NCBI Taxonomy" id="861051"/>
    <lineage>
        <taxon>Bacteria</taxon>
        <taxon>Pseudomonadati</taxon>
        <taxon>Bacteroidota</taxon>
        <taxon>Cytophagia</taxon>
        <taxon>Cytophagales</taxon>
        <taxon>Reichenbachiellaceae</taxon>
        <taxon>Marinoscillum</taxon>
    </lineage>
</organism>
<feature type="chain" id="PRO_5047463945" description="Cupin" evidence="1">
    <location>
        <begin position="27"/>
        <end position="289"/>
    </location>
</feature>
<dbReference type="EMBL" id="JBIPKE010000020">
    <property type="protein sequence ID" value="MFH6985888.1"/>
    <property type="molecule type" value="Genomic_DNA"/>
</dbReference>
<dbReference type="PROSITE" id="PS51257">
    <property type="entry name" value="PROKAR_LIPOPROTEIN"/>
    <property type="match status" value="1"/>
</dbReference>
<evidence type="ECO:0000256" key="1">
    <source>
        <dbReference type="SAM" id="SignalP"/>
    </source>
</evidence>
<comment type="caution">
    <text evidence="2">The sequence shown here is derived from an EMBL/GenBank/DDBJ whole genome shotgun (WGS) entry which is preliminary data.</text>
</comment>
<proteinExistence type="predicted"/>
<evidence type="ECO:0000313" key="2">
    <source>
        <dbReference type="EMBL" id="MFH6985888.1"/>
    </source>
</evidence>
<protein>
    <recommendedName>
        <fullName evidence="4">Cupin</fullName>
    </recommendedName>
</protein>
<reference evidence="2 3" key="1">
    <citation type="journal article" date="2013" name="Int. J. Syst. Evol. Microbiol.">
        <title>Marinoscillum luteum sp. nov., isolated from marine sediment.</title>
        <authorList>
            <person name="Cha I.T."/>
            <person name="Park S.J."/>
            <person name="Kim S.J."/>
            <person name="Kim J.G."/>
            <person name="Jung M.Y."/>
            <person name="Shin K.S."/>
            <person name="Kwon K.K."/>
            <person name="Yang S.H."/>
            <person name="Seo Y.S."/>
            <person name="Rhee S.K."/>
        </authorList>
    </citation>
    <scope>NUCLEOTIDE SEQUENCE [LARGE SCALE GENOMIC DNA]</scope>
    <source>
        <strain evidence="2 3">KCTC 23939</strain>
    </source>
</reference>
<keyword evidence="1" id="KW-0732">Signal</keyword>
<feature type="signal peptide" evidence="1">
    <location>
        <begin position="1"/>
        <end position="26"/>
    </location>
</feature>
<keyword evidence="3" id="KW-1185">Reference proteome</keyword>
<dbReference type="Proteomes" id="UP001610063">
    <property type="component" value="Unassembled WGS sequence"/>
</dbReference>
<dbReference type="RefSeq" id="WP_395419337.1">
    <property type="nucleotide sequence ID" value="NZ_JBIPKE010000020.1"/>
</dbReference>